<dbReference type="PANTHER" id="PTHR32487">
    <property type="entry name" value="3-OXO-DELTA(4,5)-STEROID 5-BETA-REDUCTASE"/>
    <property type="match status" value="1"/>
</dbReference>
<dbReference type="InterPro" id="IPR055222">
    <property type="entry name" value="PRISE-like_Rossmann-fold"/>
</dbReference>
<dbReference type="OrthoDB" id="1731983at2759"/>
<keyword evidence="3" id="KW-1185">Reference proteome</keyword>
<dbReference type="EMBL" id="MU001496">
    <property type="protein sequence ID" value="KAF2448062.1"/>
    <property type="molecule type" value="Genomic_DNA"/>
</dbReference>
<evidence type="ECO:0000313" key="3">
    <source>
        <dbReference type="Proteomes" id="UP000799764"/>
    </source>
</evidence>
<name>A0A9P4PQ22_9PLEO</name>
<evidence type="ECO:0000313" key="2">
    <source>
        <dbReference type="EMBL" id="KAF2448062.1"/>
    </source>
</evidence>
<reference evidence="2" key="1">
    <citation type="journal article" date="2020" name="Stud. Mycol.">
        <title>101 Dothideomycetes genomes: a test case for predicting lifestyles and emergence of pathogens.</title>
        <authorList>
            <person name="Haridas S."/>
            <person name="Albert R."/>
            <person name="Binder M."/>
            <person name="Bloem J."/>
            <person name="Labutti K."/>
            <person name="Salamov A."/>
            <person name="Andreopoulos B."/>
            <person name="Baker S."/>
            <person name="Barry K."/>
            <person name="Bills G."/>
            <person name="Bluhm B."/>
            <person name="Cannon C."/>
            <person name="Castanera R."/>
            <person name="Culley D."/>
            <person name="Daum C."/>
            <person name="Ezra D."/>
            <person name="Gonzalez J."/>
            <person name="Henrissat B."/>
            <person name="Kuo A."/>
            <person name="Liang C."/>
            <person name="Lipzen A."/>
            <person name="Lutzoni F."/>
            <person name="Magnuson J."/>
            <person name="Mondo S."/>
            <person name="Nolan M."/>
            <person name="Ohm R."/>
            <person name="Pangilinan J."/>
            <person name="Park H.-J."/>
            <person name="Ramirez L."/>
            <person name="Alfaro M."/>
            <person name="Sun H."/>
            <person name="Tritt A."/>
            <person name="Yoshinaga Y."/>
            <person name="Zwiers L.-H."/>
            <person name="Turgeon B."/>
            <person name="Goodwin S."/>
            <person name="Spatafora J."/>
            <person name="Crous P."/>
            <person name="Grigoriev I."/>
        </authorList>
    </citation>
    <scope>NUCLEOTIDE SEQUENCE</scope>
    <source>
        <strain evidence="2">CBS 690.94</strain>
    </source>
</reference>
<comment type="caution">
    <text evidence="2">The sequence shown here is derived from an EMBL/GenBank/DDBJ whole genome shotgun (WGS) entry which is preliminary data.</text>
</comment>
<dbReference type="PANTHER" id="PTHR32487:SF0">
    <property type="entry name" value="3-OXO-DELTA(4,5)-STEROID 5-BETA-REDUCTASE"/>
    <property type="match status" value="1"/>
</dbReference>
<dbReference type="Pfam" id="PF22917">
    <property type="entry name" value="PRISE"/>
    <property type="match status" value="1"/>
</dbReference>
<dbReference type="Proteomes" id="UP000799764">
    <property type="component" value="Unassembled WGS sequence"/>
</dbReference>
<accession>A0A9P4PQ22</accession>
<gene>
    <name evidence="2" type="ORF">P171DRAFT_453150</name>
</gene>
<sequence length="252" mass="28763">MVVFSRSPFKTTVHDDRFTFIALDLSNDPDSLIKDMRTLCNDFKELNIANEKLFSNFSDALLAVAPRLENCTLQTGGRHSKVHLGPVNSPACEKDPKRESPIGNFYYPQEDYLICCQKGQRWTWNVVRPEAIIGHNSKPNGMNSALTYLLYLLVCKELGSEARMPTNQLYWEGYDELSDSKLIADLTIWASTSYKAGKEALNAADKQEVWNQIYEEILCPEANSTWESGTWAFQDWVFQRTWSATLSINKAR</sequence>
<dbReference type="Gene3D" id="3.40.50.720">
    <property type="entry name" value="NAD(P)-binding Rossmann-like Domain"/>
    <property type="match status" value="1"/>
</dbReference>
<feature type="domain" description="PRISE-like Rossmann-fold" evidence="1">
    <location>
        <begin position="44"/>
        <end position="214"/>
    </location>
</feature>
<organism evidence="2 3">
    <name type="scientific">Karstenula rhodostoma CBS 690.94</name>
    <dbReference type="NCBI Taxonomy" id="1392251"/>
    <lineage>
        <taxon>Eukaryota</taxon>
        <taxon>Fungi</taxon>
        <taxon>Dikarya</taxon>
        <taxon>Ascomycota</taxon>
        <taxon>Pezizomycotina</taxon>
        <taxon>Dothideomycetes</taxon>
        <taxon>Pleosporomycetidae</taxon>
        <taxon>Pleosporales</taxon>
        <taxon>Massarineae</taxon>
        <taxon>Didymosphaeriaceae</taxon>
        <taxon>Karstenula</taxon>
    </lineage>
</organism>
<proteinExistence type="predicted"/>
<protein>
    <recommendedName>
        <fullName evidence="1">PRISE-like Rossmann-fold domain-containing protein</fullName>
    </recommendedName>
</protein>
<dbReference type="AlphaFoldDB" id="A0A9P4PQ22"/>
<evidence type="ECO:0000259" key="1">
    <source>
        <dbReference type="Pfam" id="PF22917"/>
    </source>
</evidence>